<organism evidence="10 11">
    <name type="scientific">Drosophila albomicans</name>
    <name type="common">Fruit fly</name>
    <dbReference type="NCBI Taxonomy" id="7291"/>
    <lineage>
        <taxon>Eukaryota</taxon>
        <taxon>Metazoa</taxon>
        <taxon>Ecdysozoa</taxon>
        <taxon>Arthropoda</taxon>
        <taxon>Hexapoda</taxon>
        <taxon>Insecta</taxon>
        <taxon>Pterygota</taxon>
        <taxon>Neoptera</taxon>
        <taxon>Endopterygota</taxon>
        <taxon>Diptera</taxon>
        <taxon>Brachycera</taxon>
        <taxon>Muscomorpha</taxon>
        <taxon>Ephydroidea</taxon>
        <taxon>Drosophilidae</taxon>
        <taxon>Drosophila</taxon>
    </lineage>
</organism>
<proteinExistence type="predicted"/>
<keyword evidence="7 8" id="KW-0472">Membrane</keyword>
<comment type="subcellular location">
    <subcellularLocation>
        <location evidence="1">Cell membrane</location>
        <topology evidence="1">Multi-pass membrane protein</topology>
    </subcellularLocation>
</comment>
<keyword evidence="10" id="KW-1185">Reference proteome</keyword>
<evidence type="ECO:0000256" key="4">
    <source>
        <dbReference type="ARBA" id="ARBA00022597"/>
    </source>
</evidence>
<keyword evidence="6 8" id="KW-1133">Transmembrane helix</keyword>
<dbReference type="InterPro" id="IPR020846">
    <property type="entry name" value="MFS_dom"/>
</dbReference>
<feature type="domain" description="Major facilitator superfamily (MFS) profile" evidence="9">
    <location>
        <begin position="9"/>
        <end position="456"/>
    </location>
</feature>
<evidence type="ECO:0000256" key="1">
    <source>
        <dbReference type="ARBA" id="ARBA00004651"/>
    </source>
</evidence>
<dbReference type="Proteomes" id="UP000515160">
    <property type="component" value="Chromosome 2L"/>
</dbReference>
<keyword evidence="3" id="KW-1003">Cell membrane</keyword>
<reference evidence="11" key="1">
    <citation type="submission" date="2025-08" db="UniProtKB">
        <authorList>
            <consortium name="RefSeq"/>
        </authorList>
    </citation>
    <scope>IDENTIFICATION</scope>
    <source>
        <strain evidence="11">15112-1751.03</strain>
        <tissue evidence="11">Whole Adult</tissue>
    </source>
</reference>
<dbReference type="InterPro" id="IPR005829">
    <property type="entry name" value="Sugar_transporter_CS"/>
</dbReference>
<evidence type="ECO:0000259" key="9">
    <source>
        <dbReference type="PROSITE" id="PS50850"/>
    </source>
</evidence>
<dbReference type="PROSITE" id="PS00217">
    <property type="entry name" value="SUGAR_TRANSPORT_2"/>
    <property type="match status" value="1"/>
</dbReference>
<feature type="transmembrane region" description="Helical" evidence="8">
    <location>
        <begin position="86"/>
        <end position="104"/>
    </location>
</feature>
<keyword evidence="5 8" id="KW-0812">Transmembrane</keyword>
<evidence type="ECO:0000256" key="6">
    <source>
        <dbReference type="ARBA" id="ARBA00022989"/>
    </source>
</evidence>
<evidence type="ECO:0000256" key="3">
    <source>
        <dbReference type="ARBA" id="ARBA00022475"/>
    </source>
</evidence>
<sequence>MSSTGDVKFQYLAAIYVNIASISFGAYCGWPSASFLELAGEKSPLETGPLTQGDQGSVAAVLCLGGLIGNVFFVWLADRCGRKNSMLWVTLPSLLGWVLIPFARNPTHLIVARFLGGAAGGGVFGVIPIYIAELAEDSVRGILGTFLVLTCNIGIVLAFVLGYYFNYATVSWIVATLSVLFFVCFWFMPETPQYLMLKQKTEQAECALRYYRNIRSRQSKELSEELQLELHKLRAPEQKAEKAGEDEVDDNAVTWADFANPTARKAFLIGFGLVASNQGCGVFAMLNYTAIIFAQSGCSMEPTVAAIIVGVIQVVGSYVATLLVERAGRKMLLLISAVGICLSQLVMGAHSYLKSIEYDTAGFDWVPIVAFAFMLFIAACGLLTVPFLAIAEIMPPKIRSTANMLLMSVLWVLSMIAIKLIPLLMESLGMHGSLFLFASLTLCGTLFIAIFVPETKGKSIETILASL</sequence>
<feature type="transmembrane region" description="Helical" evidence="8">
    <location>
        <begin position="433"/>
        <end position="452"/>
    </location>
</feature>
<evidence type="ECO:0000256" key="5">
    <source>
        <dbReference type="ARBA" id="ARBA00022692"/>
    </source>
</evidence>
<dbReference type="GO" id="GO:0051119">
    <property type="term" value="F:sugar transmembrane transporter activity"/>
    <property type="evidence" value="ECO:0007669"/>
    <property type="project" value="InterPro"/>
</dbReference>
<gene>
    <name evidence="11" type="primary">LOC117578385</name>
</gene>
<feature type="transmembrane region" description="Helical" evidence="8">
    <location>
        <begin position="303"/>
        <end position="324"/>
    </location>
</feature>
<accession>A0A6P8ZGD5</accession>
<dbReference type="AlphaFoldDB" id="A0A6P8ZGD5"/>
<evidence type="ECO:0000313" key="10">
    <source>
        <dbReference type="Proteomes" id="UP000515160"/>
    </source>
</evidence>
<feature type="transmembrane region" description="Helical" evidence="8">
    <location>
        <begin position="170"/>
        <end position="188"/>
    </location>
</feature>
<keyword evidence="4" id="KW-0762">Sugar transport</keyword>
<feature type="transmembrane region" description="Helical" evidence="8">
    <location>
        <begin position="402"/>
        <end position="421"/>
    </location>
</feature>
<feature type="transmembrane region" description="Helical" evidence="8">
    <location>
        <begin position="12"/>
        <end position="36"/>
    </location>
</feature>
<evidence type="ECO:0000256" key="2">
    <source>
        <dbReference type="ARBA" id="ARBA00022448"/>
    </source>
</evidence>
<name>A0A6P8ZGD5_DROAB</name>
<feature type="transmembrane region" description="Helical" evidence="8">
    <location>
        <begin position="56"/>
        <end position="77"/>
    </location>
</feature>
<dbReference type="PROSITE" id="PS50850">
    <property type="entry name" value="MFS"/>
    <property type="match status" value="1"/>
</dbReference>
<evidence type="ECO:0000256" key="8">
    <source>
        <dbReference type="SAM" id="Phobius"/>
    </source>
</evidence>
<dbReference type="FunFam" id="1.20.1250.20:FF:000218">
    <property type="entry name" value="facilitated trehalose transporter Tret1"/>
    <property type="match status" value="1"/>
</dbReference>
<dbReference type="GO" id="GO:0005886">
    <property type="term" value="C:plasma membrane"/>
    <property type="evidence" value="ECO:0007669"/>
    <property type="project" value="UniProtKB-SubCell"/>
</dbReference>
<feature type="transmembrane region" description="Helical" evidence="8">
    <location>
        <begin position="331"/>
        <end position="353"/>
    </location>
</feature>
<dbReference type="RefSeq" id="XP_034119712.1">
    <property type="nucleotide sequence ID" value="XM_034263821.2"/>
</dbReference>
<feature type="transmembrane region" description="Helical" evidence="8">
    <location>
        <begin position="266"/>
        <end position="291"/>
    </location>
</feature>
<dbReference type="PANTHER" id="PTHR48021">
    <property type="match status" value="1"/>
</dbReference>
<evidence type="ECO:0000256" key="7">
    <source>
        <dbReference type="ARBA" id="ARBA00023136"/>
    </source>
</evidence>
<feature type="transmembrane region" description="Helical" evidence="8">
    <location>
        <begin position="110"/>
        <end position="131"/>
    </location>
</feature>
<dbReference type="OrthoDB" id="6612291at2759"/>
<dbReference type="SUPFAM" id="SSF103473">
    <property type="entry name" value="MFS general substrate transporter"/>
    <property type="match status" value="1"/>
</dbReference>
<feature type="transmembrane region" description="Helical" evidence="8">
    <location>
        <begin position="143"/>
        <end position="164"/>
    </location>
</feature>
<dbReference type="Gene3D" id="1.20.1250.20">
    <property type="entry name" value="MFS general substrate transporter like domains"/>
    <property type="match status" value="1"/>
</dbReference>
<dbReference type="InterPro" id="IPR044775">
    <property type="entry name" value="MFS_ERD6/Tret1-like"/>
</dbReference>
<dbReference type="InterPro" id="IPR036259">
    <property type="entry name" value="MFS_trans_sf"/>
</dbReference>
<evidence type="ECO:0000313" key="11">
    <source>
        <dbReference type="RefSeq" id="XP_034119712.1"/>
    </source>
</evidence>
<dbReference type="InterPro" id="IPR005828">
    <property type="entry name" value="MFS_sugar_transport-like"/>
</dbReference>
<keyword evidence="2" id="KW-0813">Transport</keyword>
<feature type="transmembrane region" description="Helical" evidence="8">
    <location>
        <begin position="365"/>
        <end position="390"/>
    </location>
</feature>
<dbReference type="PANTHER" id="PTHR48021:SF33">
    <property type="entry name" value="AT22075P-RELATED"/>
    <property type="match status" value="1"/>
</dbReference>
<dbReference type="GeneID" id="117578385"/>
<protein>
    <submittedName>
        <fullName evidence="11">Facilitated trehalose transporter Tret1</fullName>
    </submittedName>
</protein>
<dbReference type="Pfam" id="PF00083">
    <property type="entry name" value="Sugar_tr"/>
    <property type="match status" value="1"/>
</dbReference>
<dbReference type="InterPro" id="IPR050549">
    <property type="entry name" value="MFS_Trehalose_Transporter"/>
</dbReference>
<dbReference type="CDD" id="cd17358">
    <property type="entry name" value="MFS_GLUT6_8_Class3_like"/>
    <property type="match status" value="1"/>
</dbReference>